<dbReference type="STRING" id="1798475.A2837_01340"/>
<evidence type="ECO:0000313" key="3">
    <source>
        <dbReference type="Proteomes" id="UP000176322"/>
    </source>
</evidence>
<evidence type="ECO:0000259" key="1">
    <source>
        <dbReference type="Pfam" id="PF12705"/>
    </source>
</evidence>
<dbReference type="Gene3D" id="3.90.320.10">
    <property type="match status" value="1"/>
</dbReference>
<evidence type="ECO:0000313" key="2">
    <source>
        <dbReference type="EMBL" id="OGG41840.1"/>
    </source>
</evidence>
<protein>
    <recommendedName>
        <fullName evidence="1">PD-(D/E)XK endonuclease-like domain-containing protein</fullName>
    </recommendedName>
</protein>
<dbReference type="Pfam" id="PF12705">
    <property type="entry name" value="PDDEXK_1"/>
    <property type="match status" value="1"/>
</dbReference>
<dbReference type="InterPro" id="IPR011604">
    <property type="entry name" value="PDDEXK-like_dom_sf"/>
</dbReference>
<accession>A0A1F6BY42</accession>
<sequence length="266" mass="30717">MEFNKKYNPDRSPDWNYGGAKWRLSRSKIDLFIECPRCFYLDNKLGTKRPSMPSFNLNIAVDELFKKEFDVHRKAGTPHPIMTRYGVDAVPFKHVKMDEWRDPFVGVEHRHEPTGLVISGGVDDLWVTKDEKLIIVDYKATSKSGRIEKLGDSPWEKQYQRQLGVYRWLLEQNGFAVEEMGYLVYANASKEEDAFDDKLTFETTLVECPTKVDWIEPTLVKIKDTLDSRAIPPSGDACEHCPYREASGKKLLALHLEEKKGKMKPN</sequence>
<organism evidence="2 3">
    <name type="scientific">Candidatus Kaiserbacteria bacterium RIFCSPHIGHO2_01_FULL_46_22</name>
    <dbReference type="NCBI Taxonomy" id="1798475"/>
    <lineage>
        <taxon>Bacteria</taxon>
        <taxon>Candidatus Kaiseribacteriota</taxon>
    </lineage>
</organism>
<dbReference type="Proteomes" id="UP000176322">
    <property type="component" value="Unassembled WGS sequence"/>
</dbReference>
<dbReference type="EMBL" id="MFKO01000002">
    <property type="protein sequence ID" value="OGG41840.1"/>
    <property type="molecule type" value="Genomic_DNA"/>
</dbReference>
<name>A0A1F6BY42_9BACT</name>
<reference evidence="2 3" key="1">
    <citation type="journal article" date="2016" name="Nat. Commun.">
        <title>Thousands of microbial genomes shed light on interconnected biogeochemical processes in an aquifer system.</title>
        <authorList>
            <person name="Anantharaman K."/>
            <person name="Brown C.T."/>
            <person name="Hug L.A."/>
            <person name="Sharon I."/>
            <person name="Castelle C.J."/>
            <person name="Probst A.J."/>
            <person name="Thomas B.C."/>
            <person name="Singh A."/>
            <person name="Wilkins M.J."/>
            <person name="Karaoz U."/>
            <person name="Brodie E.L."/>
            <person name="Williams K.H."/>
            <person name="Hubbard S.S."/>
            <person name="Banfield J.F."/>
        </authorList>
    </citation>
    <scope>NUCLEOTIDE SEQUENCE [LARGE SCALE GENOMIC DNA]</scope>
</reference>
<gene>
    <name evidence="2" type="ORF">A2837_01340</name>
</gene>
<proteinExistence type="predicted"/>
<feature type="domain" description="PD-(D/E)XK endonuclease-like" evidence="1">
    <location>
        <begin position="105"/>
        <end position="245"/>
    </location>
</feature>
<dbReference type="AlphaFoldDB" id="A0A1F6BY42"/>
<dbReference type="InterPro" id="IPR038726">
    <property type="entry name" value="PDDEXK_AddAB-type"/>
</dbReference>
<comment type="caution">
    <text evidence="2">The sequence shown here is derived from an EMBL/GenBank/DDBJ whole genome shotgun (WGS) entry which is preliminary data.</text>
</comment>